<dbReference type="GO" id="GO:0007416">
    <property type="term" value="P:synapse assembly"/>
    <property type="evidence" value="ECO:0007669"/>
    <property type="project" value="TreeGrafter"/>
</dbReference>
<evidence type="ECO:0000256" key="4">
    <source>
        <dbReference type="ARBA" id="ARBA00004536"/>
    </source>
</evidence>
<dbReference type="GO" id="GO:0007156">
    <property type="term" value="P:homophilic cell adhesion via plasma membrane adhesion molecules"/>
    <property type="evidence" value="ECO:0007669"/>
    <property type="project" value="InterPro"/>
</dbReference>
<dbReference type="Proteomes" id="UP000694423">
    <property type="component" value="Unplaced"/>
</dbReference>
<feature type="compositionally biased region" description="Low complexity" evidence="24">
    <location>
        <begin position="791"/>
        <end position="808"/>
    </location>
</feature>
<dbReference type="GO" id="GO:0016342">
    <property type="term" value="C:catenin complex"/>
    <property type="evidence" value="ECO:0007669"/>
    <property type="project" value="TreeGrafter"/>
</dbReference>
<dbReference type="InterPro" id="IPR000233">
    <property type="entry name" value="Cadherin_Y-type_LIR"/>
</dbReference>
<dbReference type="FunFam" id="2.60.40.60:FF:000022">
    <property type="entry name" value="Cadherin 2"/>
    <property type="match status" value="1"/>
</dbReference>
<dbReference type="InterPro" id="IPR002126">
    <property type="entry name" value="Cadherin-like_dom"/>
</dbReference>
<dbReference type="Pfam" id="PF01049">
    <property type="entry name" value="CADH_Y-type_LIR"/>
    <property type="match status" value="1"/>
</dbReference>
<comment type="function">
    <text evidence="23">Cadherins are calcium-dependent cell adhesion proteins.</text>
</comment>
<evidence type="ECO:0000256" key="13">
    <source>
        <dbReference type="ARBA" id="ARBA00022737"/>
    </source>
</evidence>
<dbReference type="InterPro" id="IPR020894">
    <property type="entry name" value="Cadherin_CS"/>
</dbReference>
<dbReference type="Gene3D" id="4.10.900.10">
    <property type="entry name" value="TCF3-CBD (Catenin binding domain)"/>
    <property type="match status" value="1"/>
</dbReference>
<dbReference type="GO" id="GO:0048787">
    <property type="term" value="C:presynaptic active zone membrane"/>
    <property type="evidence" value="ECO:0007669"/>
    <property type="project" value="TreeGrafter"/>
</dbReference>
<evidence type="ECO:0000256" key="26">
    <source>
        <dbReference type="SAM" id="SignalP"/>
    </source>
</evidence>
<feature type="signal peptide" evidence="26">
    <location>
        <begin position="1"/>
        <end position="30"/>
    </location>
</feature>
<keyword evidence="29" id="KW-1185">Reference proteome</keyword>
<keyword evidence="15 22" id="KW-0130">Cell adhesion</keyword>
<dbReference type="GO" id="GO:0005912">
    <property type="term" value="C:adherens junction"/>
    <property type="evidence" value="ECO:0007669"/>
    <property type="project" value="UniProtKB-SubCell"/>
</dbReference>
<feature type="domain" description="Cadherin" evidence="27">
    <location>
        <begin position="388"/>
        <end position="502"/>
    </location>
</feature>
<feature type="domain" description="Cadherin" evidence="27">
    <location>
        <begin position="503"/>
        <end position="638"/>
    </location>
</feature>
<keyword evidence="10 22" id="KW-0812">Transmembrane</keyword>
<dbReference type="GO" id="GO:0000902">
    <property type="term" value="P:cell morphogenesis"/>
    <property type="evidence" value="ECO:0007669"/>
    <property type="project" value="TreeGrafter"/>
</dbReference>
<evidence type="ECO:0000256" key="10">
    <source>
        <dbReference type="ARBA" id="ARBA00022692"/>
    </source>
</evidence>
<evidence type="ECO:0000256" key="14">
    <source>
        <dbReference type="ARBA" id="ARBA00022837"/>
    </source>
</evidence>
<evidence type="ECO:0000256" key="21">
    <source>
        <dbReference type="PROSITE-ProRule" id="PRU00043"/>
    </source>
</evidence>
<keyword evidence="17 25" id="KW-1133">Transmembrane helix</keyword>
<dbReference type="PROSITE" id="PS50268">
    <property type="entry name" value="CADHERIN_2"/>
    <property type="match status" value="4"/>
</dbReference>
<dbReference type="Pfam" id="PF00028">
    <property type="entry name" value="Cadherin"/>
    <property type="match status" value="4"/>
</dbReference>
<protein>
    <recommendedName>
        <fullName evidence="6">Cadherin-2</fullName>
    </recommendedName>
    <alternativeName>
        <fullName evidence="20">Neural cadherin</fullName>
    </alternativeName>
</protein>
<dbReference type="GO" id="GO:0030057">
    <property type="term" value="C:desmosome"/>
    <property type="evidence" value="ECO:0007669"/>
    <property type="project" value="UniProtKB-SubCell"/>
</dbReference>
<dbReference type="Gene3D" id="2.60.40.60">
    <property type="entry name" value="Cadherins"/>
    <property type="match status" value="5"/>
</dbReference>
<dbReference type="GO" id="GO:0014069">
    <property type="term" value="C:postsynaptic density"/>
    <property type="evidence" value="ECO:0007669"/>
    <property type="project" value="TreeGrafter"/>
</dbReference>
<evidence type="ECO:0000313" key="29">
    <source>
        <dbReference type="Proteomes" id="UP000694423"/>
    </source>
</evidence>
<dbReference type="Pfam" id="PF08758">
    <property type="entry name" value="Cadherin_pro"/>
    <property type="match status" value="1"/>
</dbReference>
<evidence type="ECO:0000313" key="28">
    <source>
        <dbReference type="Ensembl" id="ENSDNVP00000007364.1"/>
    </source>
</evidence>
<sequence>MFRIAGAPPRILPPLALMLLAALQQAPIKATCEDMSCKTGFPEDVHSAVVSRSVHGGQPLLNVRFRSCDGNKKIHFGSSEPGDFRVGEDGVVYAERSFQLSAEPTEFVVSAQDKETQEEWQMRVKLTPEPAFTGTSAKDQKKIEDIVFPWQQHKHSSHLKRQKRDWVIPPINLPENSRGPFPQELVRIRSDRDKSLSLRYSVTGPGADQPPTGIFIINPISGQLSVTKPLDREQIASFHLRAHAVDVNGNQVENPIDIVINVIDMNDNRPEFLHQVWNGTVPEGSKPGTYVMTVTAIDADDPNAQNGMLRYRILSQAPSSPSPNMFTINNETGDIITVAAGLDREKVQQYTLIIQATDMEGNPTYGLSNTATAVITVTDVNDNPPEFTAMTFYGEVPENRVDVIVANLTVTDKDQPHTPAWNALYRMTGGDPTGRFTILTDPNSNDGLVTVVKPIDFETNRMFVLTVAAENQVPLAKGIQHPPQSTATVSITVIDVNESPYFVPNPKLVRQEEGLLAGSTLTTFTAQDPDRYMQQTSLRYSKLSDPANWLKIDPVNGQITTTAVLDRESIYVQNNMYNATFLASDNGDHAQLSLRIRFLEAGIYDVPILITDSGNPHASSTSVLKVKVCQCDINGDCTDVDRIVGAGLGTGAIIAILLCIIILLILVLMFVVWMKRRDKERQAKQLLIDPEDDVRDNILKYDEEGGGEEDQDYDLSQLQQPDTVEPDAIKPVGVRRLDERPIHAEPQYPVRSAAPHPGDIGDFINEGLKAADNDPTAPPYDSLLVFDYEGSGSTAGSLSSLNSSSSGGEQDYDYLNDWGPRFKKLADMYGGGDD</sequence>
<evidence type="ECO:0000256" key="20">
    <source>
        <dbReference type="ARBA" id="ARBA00031121"/>
    </source>
</evidence>
<dbReference type="InterPro" id="IPR015919">
    <property type="entry name" value="Cadherin-like_sf"/>
</dbReference>
<name>A0A8C4JES2_DRONO</name>
<dbReference type="GO" id="GO:0014704">
    <property type="term" value="C:intercalated disc"/>
    <property type="evidence" value="ECO:0007669"/>
    <property type="project" value="TreeGrafter"/>
</dbReference>
<feature type="chain" id="PRO_5034001208" description="Cadherin-2" evidence="26">
    <location>
        <begin position="31"/>
        <end position="834"/>
    </location>
</feature>
<comment type="subcellular location">
    <subcellularLocation>
        <location evidence="4">Cell junction</location>
        <location evidence="4">Adherens junction</location>
    </subcellularLocation>
    <subcellularLocation>
        <location evidence="5">Cell junction</location>
        <location evidence="5">Desmosome</location>
    </subcellularLocation>
    <subcellularLocation>
        <location evidence="1">Cell membrane</location>
        <location evidence="1">Sarcolemma</location>
    </subcellularLocation>
    <subcellularLocation>
        <location evidence="3 22">Cell membrane</location>
        <topology evidence="3 22">Single-pass type I membrane protein</topology>
    </subcellularLocation>
    <subcellularLocation>
        <location evidence="2">Cell surface</location>
    </subcellularLocation>
</comment>
<evidence type="ECO:0000256" key="16">
    <source>
        <dbReference type="ARBA" id="ARBA00022949"/>
    </source>
</evidence>
<evidence type="ECO:0000256" key="9">
    <source>
        <dbReference type="ARBA" id="ARBA00022685"/>
    </source>
</evidence>
<dbReference type="FunFam" id="2.60.40.60:FF:000011">
    <property type="entry name" value="Cadherin 1"/>
    <property type="match status" value="1"/>
</dbReference>
<keyword evidence="11" id="KW-0479">Metal-binding</keyword>
<keyword evidence="7" id="KW-1003">Cell membrane</keyword>
<evidence type="ECO:0000256" key="7">
    <source>
        <dbReference type="ARBA" id="ARBA00022475"/>
    </source>
</evidence>
<feature type="transmembrane region" description="Helical" evidence="25">
    <location>
        <begin position="652"/>
        <end position="674"/>
    </location>
</feature>
<keyword evidence="13" id="KW-0677">Repeat</keyword>
<dbReference type="GO" id="GO:0008013">
    <property type="term" value="F:beta-catenin binding"/>
    <property type="evidence" value="ECO:0007669"/>
    <property type="project" value="TreeGrafter"/>
</dbReference>
<evidence type="ECO:0000256" key="23">
    <source>
        <dbReference type="RuleBase" id="RU004357"/>
    </source>
</evidence>
<dbReference type="PRINTS" id="PR00205">
    <property type="entry name" value="CADHERIN"/>
</dbReference>
<keyword evidence="8" id="KW-0597">Phosphoprotein</keyword>
<evidence type="ECO:0000256" key="18">
    <source>
        <dbReference type="ARBA" id="ARBA00023136"/>
    </source>
</evidence>
<dbReference type="FunFam" id="2.60.40.60:FF:000139">
    <property type="entry name" value="Cadherin-2 preproprotein"/>
    <property type="match status" value="1"/>
</dbReference>
<dbReference type="InterPro" id="IPR014868">
    <property type="entry name" value="Cadherin_pro_dom"/>
</dbReference>
<evidence type="ECO:0000256" key="5">
    <source>
        <dbReference type="ARBA" id="ARBA00004568"/>
    </source>
</evidence>
<organism evidence="28 29">
    <name type="scientific">Dromaius novaehollandiae</name>
    <name type="common">Emu</name>
    <dbReference type="NCBI Taxonomy" id="8790"/>
    <lineage>
        <taxon>Eukaryota</taxon>
        <taxon>Metazoa</taxon>
        <taxon>Chordata</taxon>
        <taxon>Craniata</taxon>
        <taxon>Vertebrata</taxon>
        <taxon>Euteleostomi</taxon>
        <taxon>Archelosauria</taxon>
        <taxon>Archosauria</taxon>
        <taxon>Dinosauria</taxon>
        <taxon>Saurischia</taxon>
        <taxon>Theropoda</taxon>
        <taxon>Coelurosauria</taxon>
        <taxon>Aves</taxon>
        <taxon>Palaeognathae</taxon>
        <taxon>Casuariiformes</taxon>
        <taxon>Dromaiidae</taxon>
        <taxon>Dromaius</taxon>
    </lineage>
</organism>
<dbReference type="GO" id="GO:0034332">
    <property type="term" value="P:adherens junction organization"/>
    <property type="evidence" value="ECO:0007669"/>
    <property type="project" value="TreeGrafter"/>
</dbReference>
<accession>A0A8C4JES2</accession>
<gene>
    <name evidence="28" type="primary">CDH2</name>
</gene>
<dbReference type="GO" id="GO:0005509">
    <property type="term" value="F:calcium ion binding"/>
    <property type="evidence" value="ECO:0007669"/>
    <property type="project" value="UniProtKB-UniRule"/>
</dbReference>
<reference evidence="28" key="2">
    <citation type="submission" date="2025-09" db="UniProtKB">
        <authorList>
            <consortium name="Ensembl"/>
        </authorList>
    </citation>
    <scope>IDENTIFICATION</scope>
</reference>
<evidence type="ECO:0000256" key="2">
    <source>
        <dbReference type="ARBA" id="ARBA00004241"/>
    </source>
</evidence>
<keyword evidence="12 26" id="KW-0732">Signal</keyword>
<dbReference type="GO" id="GO:0016339">
    <property type="term" value="P:calcium-dependent cell-cell adhesion via plasma membrane cell adhesion molecules"/>
    <property type="evidence" value="ECO:0007669"/>
    <property type="project" value="TreeGrafter"/>
</dbReference>
<dbReference type="AlphaFoldDB" id="A0A8C4JES2"/>
<evidence type="ECO:0000256" key="3">
    <source>
        <dbReference type="ARBA" id="ARBA00004251"/>
    </source>
</evidence>
<feature type="domain" description="Cadherin" evidence="27">
    <location>
        <begin position="165"/>
        <end position="272"/>
    </location>
</feature>
<dbReference type="GO" id="GO:0045296">
    <property type="term" value="F:cadherin binding"/>
    <property type="evidence" value="ECO:0007669"/>
    <property type="project" value="TreeGrafter"/>
</dbReference>
<evidence type="ECO:0000256" key="15">
    <source>
        <dbReference type="ARBA" id="ARBA00022889"/>
    </source>
</evidence>
<dbReference type="GO" id="GO:0043005">
    <property type="term" value="C:neuron projection"/>
    <property type="evidence" value="ECO:0007669"/>
    <property type="project" value="TreeGrafter"/>
</dbReference>
<evidence type="ECO:0000256" key="22">
    <source>
        <dbReference type="RuleBase" id="RU003318"/>
    </source>
</evidence>
<dbReference type="SMART" id="SM01055">
    <property type="entry name" value="Cadherin_pro"/>
    <property type="match status" value="1"/>
</dbReference>
<dbReference type="Ensembl" id="ENSDNVT00000008907.1">
    <property type="protein sequence ID" value="ENSDNVP00000007364.1"/>
    <property type="gene ID" value="ENSDNVG00000005245.1"/>
</dbReference>
<dbReference type="PANTHER" id="PTHR24027">
    <property type="entry name" value="CADHERIN-23"/>
    <property type="match status" value="1"/>
</dbReference>
<dbReference type="GO" id="GO:0030027">
    <property type="term" value="C:lamellipodium"/>
    <property type="evidence" value="ECO:0007669"/>
    <property type="project" value="TreeGrafter"/>
</dbReference>
<evidence type="ECO:0000256" key="8">
    <source>
        <dbReference type="ARBA" id="ARBA00022553"/>
    </source>
</evidence>
<dbReference type="InterPro" id="IPR039808">
    <property type="entry name" value="Cadherin"/>
</dbReference>
<evidence type="ECO:0000256" key="6">
    <source>
        <dbReference type="ARBA" id="ARBA00021703"/>
    </source>
</evidence>
<feature type="region of interest" description="Disordered" evidence="24">
    <location>
        <begin position="791"/>
        <end position="812"/>
    </location>
</feature>
<evidence type="ECO:0000256" key="1">
    <source>
        <dbReference type="ARBA" id="ARBA00004135"/>
    </source>
</evidence>
<feature type="domain" description="Cadherin" evidence="27">
    <location>
        <begin position="273"/>
        <end position="387"/>
    </location>
</feature>
<evidence type="ECO:0000256" key="25">
    <source>
        <dbReference type="SAM" id="Phobius"/>
    </source>
</evidence>
<dbReference type="GO" id="GO:0009986">
    <property type="term" value="C:cell surface"/>
    <property type="evidence" value="ECO:0007669"/>
    <property type="project" value="UniProtKB-SubCell"/>
</dbReference>
<keyword evidence="14 21" id="KW-0106">Calcium</keyword>
<evidence type="ECO:0000256" key="19">
    <source>
        <dbReference type="ARBA" id="ARBA00023180"/>
    </source>
</evidence>
<dbReference type="PANTHER" id="PTHR24027:SF79">
    <property type="entry name" value="CADHERIN-2"/>
    <property type="match status" value="1"/>
</dbReference>
<dbReference type="SMART" id="SM00112">
    <property type="entry name" value="CA"/>
    <property type="match status" value="4"/>
</dbReference>
<keyword evidence="9" id="KW-0165">Cleavage on pair of basic residues</keyword>
<proteinExistence type="predicted"/>
<dbReference type="GO" id="GO:0045177">
    <property type="term" value="C:apical part of cell"/>
    <property type="evidence" value="ECO:0007669"/>
    <property type="project" value="TreeGrafter"/>
</dbReference>
<dbReference type="FunFam" id="2.60.40.60:FF:000019">
    <property type="entry name" value="Cadherin 2"/>
    <property type="match status" value="1"/>
</dbReference>
<evidence type="ECO:0000256" key="11">
    <source>
        <dbReference type="ARBA" id="ARBA00022723"/>
    </source>
</evidence>
<keyword evidence="19" id="KW-0325">Glycoprotein</keyword>
<dbReference type="FunFam" id="4.10.900.10:FF:000001">
    <property type="entry name" value="Cadherin 2"/>
    <property type="match status" value="1"/>
</dbReference>
<dbReference type="GO" id="GO:0016477">
    <property type="term" value="P:cell migration"/>
    <property type="evidence" value="ECO:0007669"/>
    <property type="project" value="TreeGrafter"/>
</dbReference>
<dbReference type="SUPFAM" id="SSF49313">
    <property type="entry name" value="Cadherin-like"/>
    <property type="match status" value="5"/>
</dbReference>
<dbReference type="PROSITE" id="PS00232">
    <property type="entry name" value="CADHERIN_1"/>
    <property type="match status" value="1"/>
</dbReference>
<evidence type="ECO:0000256" key="12">
    <source>
        <dbReference type="ARBA" id="ARBA00022729"/>
    </source>
</evidence>
<keyword evidence="16" id="KW-0965">Cell junction</keyword>
<dbReference type="FunFam" id="2.60.40.60:FF:000027">
    <property type="entry name" value="Cadherin 2"/>
    <property type="match status" value="1"/>
</dbReference>
<dbReference type="GO" id="GO:0044331">
    <property type="term" value="P:cell-cell adhesion mediated by cadherin"/>
    <property type="evidence" value="ECO:0007669"/>
    <property type="project" value="TreeGrafter"/>
</dbReference>
<evidence type="ECO:0000259" key="27">
    <source>
        <dbReference type="PROSITE" id="PS50268"/>
    </source>
</evidence>
<reference evidence="28" key="1">
    <citation type="submission" date="2025-08" db="UniProtKB">
        <authorList>
            <consortium name="Ensembl"/>
        </authorList>
    </citation>
    <scope>IDENTIFICATION</scope>
</reference>
<dbReference type="CDD" id="cd11304">
    <property type="entry name" value="Cadherin_repeat"/>
    <property type="match status" value="3"/>
</dbReference>
<evidence type="ECO:0000256" key="24">
    <source>
        <dbReference type="SAM" id="MobiDB-lite"/>
    </source>
</evidence>
<dbReference type="GO" id="GO:0007043">
    <property type="term" value="P:cell-cell junction assembly"/>
    <property type="evidence" value="ECO:0007669"/>
    <property type="project" value="TreeGrafter"/>
</dbReference>
<keyword evidence="18 25" id="KW-0472">Membrane</keyword>
<evidence type="ECO:0000256" key="17">
    <source>
        <dbReference type="ARBA" id="ARBA00022989"/>
    </source>
</evidence>
<dbReference type="InterPro" id="IPR027397">
    <property type="entry name" value="Catenin-bd_sf"/>
</dbReference>
<dbReference type="GO" id="GO:0042383">
    <property type="term" value="C:sarcolemma"/>
    <property type="evidence" value="ECO:0007669"/>
    <property type="project" value="UniProtKB-SubCell"/>
</dbReference>
<dbReference type="GO" id="GO:0005737">
    <property type="term" value="C:cytoplasm"/>
    <property type="evidence" value="ECO:0007669"/>
    <property type="project" value="TreeGrafter"/>
</dbReference>
<dbReference type="GO" id="GO:0099634">
    <property type="term" value="C:postsynaptic specialization membrane"/>
    <property type="evidence" value="ECO:0007669"/>
    <property type="project" value="TreeGrafter"/>
</dbReference>